<reference evidence="2" key="1">
    <citation type="submission" date="2017-11" db="EMBL/GenBank/DDBJ databases">
        <authorList>
            <person name="Duchaud E."/>
        </authorList>
    </citation>
    <scope>NUCLEOTIDE SEQUENCE [LARGE SCALE GENOMIC DNA]</scope>
    <source>
        <strain evidence="2">Tenacibaculum sp. TNO020</strain>
    </source>
</reference>
<dbReference type="AlphaFoldDB" id="A0A2H1YKL9"/>
<dbReference type="GeneID" id="86943553"/>
<evidence type="ECO:0000313" key="2">
    <source>
        <dbReference type="Proteomes" id="UP000234211"/>
    </source>
</evidence>
<proteinExistence type="predicted"/>
<protein>
    <submittedName>
        <fullName evidence="1">Uncharacterized protein</fullName>
    </submittedName>
</protein>
<evidence type="ECO:0000313" key="1">
    <source>
        <dbReference type="EMBL" id="SOS76038.1"/>
    </source>
</evidence>
<dbReference type="OrthoDB" id="1354274at2"/>
<organism evidence="1 2">
    <name type="scientific">Tenacibaculum piscium</name>
    <dbReference type="NCBI Taxonomy" id="1458515"/>
    <lineage>
        <taxon>Bacteria</taxon>
        <taxon>Pseudomonadati</taxon>
        <taxon>Bacteroidota</taxon>
        <taxon>Flavobacteriia</taxon>
        <taxon>Flavobacteriales</taxon>
        <taxon>Flavobacteriaceae</taxon>
        <taxon>Tenacibaculum</taxon>
    </lineage>
</organism>
<accession>A0A2H1YKL9</accession>
<dbReference type="EMBL" id="OENF01000042">
    <property type="protein sequence ID" value="SOS76038.1"/>
    <property type="molecule type" value="Genomic_DNA"/>
</dbReference>
<gene>
    <name evidence="1" type="ORF">TNO020_70351</name>
</gene>
<sequence length="114" mass="12962">MEGVLKIYDNNIGISFCWKEANNRLVQIIFRDTGFHLTENEIEEFSEKVIHSKSQKNCATCIKGQNCKSILLQTPSDKISLAVSAVELEQIHDLLKGTLFQMQINKYLNGICNN</sequence>
<dbReference type="RefSeq" id="WP_101918652.1">
    <property type="nucleotide sequence ID" value="NZ_JAFMUR010000002.1"/>
</dbReference>
<dbReference type="Proteomes" id="UP000234211">
    <property type="component" value="Unassembled WGS sequence"/>
</dbReference>
<name>A0A2H1YKL9_9FLAO</name>
<keyword evidence="2" id="KW-1185">Reference proteome</keyword>